<evidence type="ECO:0000313" key="2">
    <source>
        <dbReference type="EMBL" id="ACS83920.1"/>
    </source>
</evidence>
<dbReference type="SUPFAM" id="SSF53901">
    <property type="entry name" value="Thiolase-like"/>
    <property type="match status" value="1"/>
</dbReference>
<dbReference type="KEGG" id="dda:Dd703_0101"/>
<evidence type="ECO:0000313" key="3">
    <source>
        <dbReference type="Proteomes" id="UP000002734"/>
    </source>
</evidence>
<accession>C6C6K1</accession>
<dbReference type="Proteomes" id="UP000002734">
    <property type="component" value="Chromosome"/>
</dbReference>
<dbReference type="EMBL" id="CP001654">
    <property type="protein sequence ID" value="ACS83920.1"/>
    <property type="molecule type" value="Genomic_DNA"/>
</dbReference>
<keyword evidence="3" id="KW-1185">Reference proteome</keyword>
<dbReference type="InterPro" id="IPR013751">
    <property type="entry name" value="ACP_syn_III_N"/>
</dbReference>
<gene>
    <name evidence="2" type="ordered locus">Dd703_0101</name>
</gene>
<dbReference type="RefSeq" id="WP_012763743.1">
    <property type="nucleotide sequence ID" value="NC_012880.1"/>
</dbReference>
<dbReference type="HOGENOM" id="CLU_075552_0_0_6"/>
<protein>
    <submittedName>
        <fullName evidence="2">3-Oxoacyl-(Acyl-carrier-protein (ACP)) synthase III domain protein</fullName>
    </submittedName>
</protein>
<proteinExistence type="predicted"/>
<evidence type="ECO:0000259" key="1">
    <source>
        <dbReference type="Pfam" id="PF08545"/>
    </source>
</evidence>
<dbReference type="STRING" id="579405.Dd703_0101"/>
<dbReference type="GO" id="GO:0006633">
    <property type="term" value="P:fatty acid biosynthetic process"/>
    <property type="evidence" value="ECO:0007669"/>
    <property type="project" value="InterPro"/>
</dbReference>
<reference evidence="2" key="1">
    <citation type="submission" date="2009-06" db="EMBL/GenBank/DDBJ databases">
        <title>Complete sequence of Dickeya dadantii Ech703.</title>
        <authorList>
            <consortium name="US DOE Joint Genome Institute"/>
            <person name="Lucas S."/>
            <person name="Copeland A."/>
            <person name="Lapidus A."/>
            <person name="Glavina del Rio T."/>
            <person name="Dalin E."/>
            <person name="Tice H."/>
            <person name="Bruce D."/>
            <person name="Goodwin L."/>
            <person name="Pitluck S."/>
            <person name="Chertkov O."/>
            <person name="Brettin T."/>
            <person name="Detter J.C."/>
            <person name="Han C."/>
            <person name="Larimer F."/>
            <person name="Land M."/>
            <person name="Hauser L."/>
            <person name="Kyrpides N."/>
            <person name="Mikhailova N."/>
            <person name="Balakrishnan V."/>
            <person name="Glasner J."/>
            <person name="Perna N.T."/>
        </authorList>
    </citation>
    <scope>NUCLEOTIDE SEQUENCE [LARGE SCALE GENOMIC DNA]</scope>
    <source>
        <strain evidence="2">Ech703</strain>
    </source>
</reference>
<feature type="domain" description="Beta-ketoacyl-[acyl-carrier-protein] synthase III N-terminal" evidence="1">
    <location>
        <begin position="114"/>
        <end position="181"/>
    </location>
</feature>
<dbReference type="AlphaFoldDB" id="C6C6K1"/>
<sequence>MRLTHFVNWIPENRISAAEIITQSGASPSEARVFSQLFGFRQVAALDGKTSVEQVLFHLLDRLQQEAPQPALPADTLIYVHGMPVQHPDAPGWSARLRAHPFITPDAACYELDQQNCATLFWAFDLARRLLAARQARRIAIVAGDTLSTFPPEERYVAGCTLVGDAFSALLLEEADEGLQIGPIFLAQRPEFHAGIHDGEQAKKDFYQAHDELVSAALLGAGVTPHEQPMLLPHNVNRISWLNYSRRHHYPMESIALGLMPDIGHCYTTDSLLLLQMALPAVLAGTPHVMLSVGLGAWIGSCRLFYV</sequence>
<dbReference type="InterPro" id="IPR016039">
    <property type="entry name" value="Thiolase-like"/>
</dbReference>
<dbReference type="Pfam" id="PF08545">
    <property type="entry name" value="ACP_syn_III"/>
    <property type="match status" value="1"/>
</dbReference>
<dbReference type="Gene3D" id="3.40.47.10">
    <property type="match status" value="2"/>
</dbReference>
<name>C6C6K1_MUSP7</name>
<organism evidence="2 3">
    <name type="scientific">Musicola paradisiaca (strain Ech703)</name>
    <name type="common">Dickeya paradisiaca</name>
    <name type="synonym">Dickeya dadantii</name>
    <dbReference type="NCBI Taxonomy" id="579405"/>
    <lineage>
        <taxon>Bacteria</taxon>
        <taxon>Pseudomonadati</taxon>
        <taxon>Pseudomonadota</taxon>
        <taxon>Gammaproteobacteria</taxon>
        <taxon>Enterobacterales</taxon>
        <taxon>Pectobacteriaceae</taxon>
        <taxon>Musicola</taxon>
    </lineage>
</organism>
<dbReference type="GO" id="GO:0004315">
    <property type="term" value="F:3-oxoacyl-[acyl-carrier-protein] synthase activity"/>
    <property type="evidence" value="ECO:0007669"/>
    <property type="project" value="InterPro"/>
</dbReference>
<dbReference type="eggNOG" id="COG0332">
    <property type="taxonomic scope" value="Bacteria"/>
</dbReference>